<evidence type="ECO:0000256" key="1">
    <source>
        <dbReference type="SAM" id="MobiDB-lite"/>
    </source>
</evidence>
<gene>
    <name evidence="2" type="primary">NCL1_39965</name>
    <name evidence="2" type="ORF">TNCV_4660001</name>
</gene>
<dbReference type="EMBL" id="BMAU01021284">
    <property type="protein sequence ID" value="GFY08807.1"/>
    <property type="molecule type" value="Genomic_DNA"/>
</dbReference>
<keyword evidence="3" id="KW-1185">Reference proteome</keyword>
<name>A0A8X6S7D4_TRICX</name>
<comment type="caution">
    <text evidence="2">The sequence shown here is derived from an EMBL/GenBank/DDBJ whole genome shotgun (WGS) entry which is preliminary data.</text>
</comment>
<reference evidence="2" key="1">
    <citation type="submission" date="2020-08" db="EMBL/GenBank/DDBJ databases">
        <title>Multicomponent nature underlies the extraordinary mechanical properties of spider dragline silk.</title>
        <authorList>
            <person name="Kono N."/>
            <person name="Nakamura H."/>
            <person name="Mori M."/>
            <person name="Yoshida Y."/>
            <person name="Ohtoshi R."/>
            <person name="Malay A.D."/>
            <person name="Moran D.A.P."/>
            <person name="Tomita M."/>
            <person name="Numata K."/>
            <person name="Arakawa K."/>
        </authorList>
    </citation>
    <scope>NUCLEOTIDE SEQUENCE</scope>
</reference>
<protein>
    <submittedName>
        <fullName evidence="2">HTH_Tnp_Tc3_2 domain-containing protein</fullName>
    </submittedName>
</protein>
<feature type="region of interest" description="Disordered" evidence="1">
    <location>
        <begin position="59"/>
        <end position="81"/>
    </location>
</feature>
<sequence>MPLRRFRRQYEQLSHFEPGKVFGTMEAGWSAGRVARQLGRSDCVVWRCWDQWIREMSFTRRPGSGRPSTDQSSRRPSHHKK</sequence>
<proteinExistence type="predicted"/>
<evidence type="ECO:0000313" key="2">
    <source>
        <dbReference type="EMBL" id="GFY08807.1"/>
    </source>
</evidence>
<accession>A0A8X6S7D4</accession>
<dbReference type="AlphaFoldDB" id="A0A8X6S7D4"/>
<evidence type="ECO:0000313" key="3">
    <source>
        <dbReference type="Proteomes" id="UP000887159"/>
    </source>
</evidence>
<organism evidence="2 3">
    <name type="scientific">Trichonephila clavipes</name>
    <name type="common">Golden silk orbweaver</name>
    <name type="synonym">Nephila clavipes</name>
    <dbReference type="NCBI Taxonomy" id="2585209"/>
    <lineage>
        <taxon>Eukaryota</taxon>
        <taxon>Metazoa</taxon>
        <taxon>Ecdysozoa</taxon>
        <taxon>Arthropoda</taxon>
        <taxon>Chelicerata</taxon>
        <taxon>Arachnida</taxon>
        <taxon>Araneae</taxon>
        <taxon>Araneomorphae</taxon>
        <taxon>Entelegynae</taxon>
        <taxon>Araneoidea</taxon>
        <taxon>Nephilidae</taxon>
        <taxon>Trichonephila</taxon>
    </lineage>
</organism>
<dbReference type="Proteomes" id="UP000887159">
    <property type="component" value="Unassembled WGS sequence"/>
</dbReference>